<dbReference type="eggNOG" id="COG1028">
    <property type="taxonomic scope" value="Bacteria"/>
</dbReference>
<dbReference type="Gene3D" id="3.40.50.720">
    <property type="entry name" value="NAD(P)-binding Rossmann-like Domain"/>
    <property type="match status" value="1"/>
</dbReference>
<dbReference type="SUPFAM" id="SSF51735">
    <property type="entry name" value="NAD(P)-binding Rossmann-fold domains"/>
    <property type="match status" value="1"/>
</dbReference>
<dbReference type="PANTHER" id="PTHR43669">
    <property type="entry name" value="5-KETO-D-GLUCONATE 5-REDUCTASE"/>
    <property type="match status" value="1"/>
</dbReference>
<keyword evidence="5" id="KW-1185">Reference proteome</keyword>
<dbReference type="InterPro" id="IPR002347">
    <property type="entry name" value="SDR_fam"/>
</dbReference>
<evidence type="ECO:0000256" key="2">
    <source>
        <dbReference type="ARBA" id="ARBA00023002"/>
    </source>
</evidence>
<dbReference type="FunFam" id="3.40.50.720:FF:000084">
    <property type="entry name" value="Short-chain dehydrogenase reductase"/>
    <property type="match status" value="1"/>
</dbReference>
<dbReference type="PRINTS" id="PR00081">
    <property type="entry name" value="GDHRDH"/>
</dbReference>
<evidence type="ECO:0000256" key="1">
    <source>
        <dbReference type="ARBA" id="ARBA00006484"/>
    </source>
</evidence>
<dbReference type="EMBL" id="AE016827">
    <property type="protein sequence ID" value="AAU37562.1"/>
    <property type="molecule type" value="Genomic_DNA"/>
</dbReference>
<evidence type="ECO:0000313" key="4">
    <source>
        <dbReference type="EMBL" id="AAU37562.1"/>
    </source>
</evidence>
<proteinExistence type="inferred from homology"/>
<dbReference type="NCBIfam" id="NF005983">
    <property type="entry name" value="PRK08085.1"/>
    <property type="match status" value="1"/>
</dbReference>
<dbReference type="InterPro" id="IPR020904">
    <property type="entry name" value="Sc_DH/Rdtase_CS"/>
</dbReference>
<organism evidence="4 5">
    <name type="scientific">Mannheimia succiniciproducens (strain KCTC 0769BP / MBEL55E)</name>
    <dbReference type="NCBI Taxonomy" id="221988"/>
    <lineage>
        <taxon>Bacteria</taxon>
        <taxon>Pseudomonadati</taxon>
        <taxon>Pseudomonadota</taxon>
        <taxon>Gammaproteobacteria</taxon>
        <taxon>Pasteurellales</taxon>
        <taxon>Pasteurellaceae</taxon>
        <taxon>Basfia</taxon>
    </lineage>
</organism>
<accession>Q65TZ8</accession>
<dbReference type="PANTHER" id="PTHR43669:SF9">
    <property type="entry name" value="5-KETO-D-GLUCONATE 5-REDUCTASE"/>
    <property type="match status" value="1"/>
</dbReference>
<dbReference type="AlphaFoldDB" id="Q65TZ8"/>
<dbReference type="STRING" id="221988.MS0955"/>
<name>Q65TZ8_MANSM</name>
<dbReference type="InterPro" id="IPR036291">
    <property type="entry name" value="NAD(P)-bd_dom_sf"/>
</dbReference>
<sequence>MIKIIFLKCNFHLNEEQKMSELFSLKNKRILITGSTRGIGNLLANGLAEHGAEIIIHGTRLETAEKIAADFNTKGFKAYAVAFDVTDSKAAQDTIDYIEKEIGPIDVLINNAGIQRRYPFCEFPEKDYDDVISVNQKAVFIISQAVARYMVKRQRGKIINIGSMQSELGRDTITPYAASKGAVKMLTRGMCVELARYNIQVNGIAPGYFATELTKPLVENQEFTSWLCKRTPAGRWGDPKELIGAAVFLSSKASDFVNGHLLFVDGGMLAAV</sequence>
<comment type="similarity">
    <text evidence="1 3">Belongs to the short-chain dehydrogenases/reductases (SDR) family.</text>
</comment>
<dbReference type="PRINTS" id="PR00080">
    <property type="entry name" value="SDRFAMILY"/>
</dbReference>
<gene>
    <name evidence="4" type="primary">fabG</name>
    <name evidence="4" type="ordered locus">MS0955</name>
</gene>
<dbReference type="HOGENOM" id="CLU_010194_1_1_6"/>
<dbReference type="GO" id="GO:0016491">
    <property type="term" value="F:oxidoreductase activity"/>
    <property type="evidence" value="ECO:0007669"/>
    <property type="project" value="UniProtKB-KW"/>
</dbReference>
<evidence type="ECO:0000256" key="3">
    <source>
        <dbReference type="RuleBase" id="RU000363"/>
    </source>
</evidence>
<dbReference type="PROSITE" id="PS00061">
    <property type="entry name" value="ADH_SHORT"/>
    <property type="match status" value="1"/>
</dbReference>
<dbReference type="Pfam" id="PF00106">
    <property type="entry name" value="adh_short"/>
    <property type="match status" value="1"/>
</dbReference>
<dbReference type="KEGG" id="msu:MS0955"/>
<evidence type="ECO:0000313" key="5">
    <source>
        <dbReference type="Proteomes" id="UP000000607"/>
    </source>
</evidence>
<reference evidence="4 5" key="1">
    <citation type="journal article" date="2004" name="Nat. Biotechnol.">
        <title>The genome sequence of the capnophilic rumen bacterium Mannheimia succiniciproducens.</title>
        <authorList>
            <person name="Hong S.H."/>
            <person name="Kim J.S."/>
            <person name="Lee S.Y."/>
            <person name="In Y.H."/>
            <person name="Choi S.S."/>
            <person name="Rih J.-K."/>
            <person name="Kim C.H."/>
            <person name="Jeong H."/>
            <person name="Hur C.G."/>
            <person name="Kim J.J."/>
        </authorList>
    </citation>
    <scope>NUCLEOTIDE SEQUENCE [LARGE SCALE GENOMIC DNA]</scope>
    <source>
        <strain evidence="5">KCTC 0769BP / MBEL55E</strain>
    </source>
</reference>
<protein>
    <submittedName>
        <fullName evidence="4">FabG protein</fullName>
    </submittedName>
</protein>
<dbReference type="Proteomes" id="UP000000607">
    <property type="component" value="Chromosome"/>
</dbReference>
<dbReference type="CDD" id="cd05347">
    <property type="entry name" value="Ga5DH-like_SDR_c"/>
    <property type="match status" value="1"/>
</dbReference>
<keyword evidence="2" id="KW-0560">Oxidoreductase</keyword>